<dbReference type="PANTHER" id="PTHR44757">
    <property type="entry name" value="DIGUANYLATE CYCLASE DGCP"/>
    <property type="match status" value="1"/>
</dbReference>
<dbReference type="PANTHER" id="PTHR44757:SF2">
    <property type="entry name" value="BIOFILM ARCHITECTURE MAINTENANCE PROTEIN MBAA"/>
    <property type="match status" value="1"/>
</dbReference>
<feature type="domain" description="GGDEF" evidence="4">
    <location>
        <begin position="316"/>
        <end position="451"/>
    </location>
</feature>
<feature type="domain" description="PAC" evidence="2">
    <location>
        <begin position="233"/>
        <end position="285"/>
    </location>
</feature>
<dbReference type="EMBL" id="FWYC01000016">
    <property type="protein sequence ID" value="SMD22141.1"/>
    <property type="molecule type" value="Genomic_DNA"/>
</dbReference>
<dbReference type="Pfam" id="PF00990">
    <property type="entry name" value="GGDEF"/>
    <property type="match status" value="1"/>
</dbReference>
<dbReference type="CDD" id="cd00130">
    <property type="entry name" value="PAS"/>
    <property type="match status" value="1"/>
</dbReference>
<accession>A0A1W2FJN6</accession>
<evidence type="ECO:0000259" key="4">
    <source>
        <dbReference type="PROSITE" id="PS50887"/>
    </source>
</evidence>
<dbReference type="NCBIfam" id="TIGR00254">
    <property type="entry name" value="GGDEF"/>
    <property type="match status" value="1"/>
</dbReference>
<proteinExistence type="predicted"/>
<dbReference type="CDD" id="cd01949">
    <property type="entry name" value="GGDEF"/>
    <property type="match status" value="1"/>
</dbReference>
<gene>
    <name evidence="5" type="ORF">SAMN05660733_06595</name>
</gene>
<dbReference type="InterPro" id="IPR001633">
    <property type="entry name" value="EAL_dom"/>
</dbReference>
<dbReference type="OrthoDB" id="23692at2"/>
<dbReference type="InterPro" id="IPR000160">
    <property type="entry name" value="GGDEF_dom"/>
</dbReference>
<dbReference type="SMART" id="SM00267">
    <property type="entry name" value="GGDEF"/>
    <property type="match status" value="1"/>
</dbReference>
<dbReference type="AlphaFoldDB" id="A0A1W2FJN6"/>
<reference evidence="6" key="1">
    <citation type="submission" date="2017-04" db="EMBL/GenBank/DDBJ databases">
        <authorList>
            <person name="Varghese N."/>
            <person name="Submissions S."/>
        </authorList>
    </citation>
    <scope>NUCLEOTIDE SEQUENCE [LARGE SCALE GENOMIC DNA]</scope>
    <source>
        <strain evidence="6">DSM 44073</strain>
    </source>
</reference>
<dbReference type="InterPro" id="IPR000014">
    <property type="entry name" value="PAS"/>
</dbReference>
<dbReference type="PROSITE" id="PS50883">
    <property type="entry name" value="EAL"/>
    <property type="match status" value="1"/>
</dbReference>
<dbReference type="InterPro" id="IPR035965">
    <property type="entry name" value="PAS-like_dom_sf"/>
</dbReference>
<evidence type="ECO:0000259" key="1">
    <source>
        <dbReference type="PROSITE" id="PS50112"/>
    </source>
</evidence>
<keyword evidence="6" id="KW-1185">Reference proteome</keyword>
<dbReference type="NCBIfam" id="TIGR00229">
    <property type="entry name" value="sensory_box"/>
    <property type="match status" value="1"/>
</dbReference>
<name>A0A1W2FJN6_9PSEU</name>
<dbReference type="InterPro" id="IPR029787">
    <property type="entry name" value="Nucleotide_cyclase"/>
</dbReference>
<dbReference type="eggNOG" id="COG5000">
    <property type="taxonomic scope" value="Bacteria"/>
</dbReference>
<dbReference type="SMART" id="SM00052">
    <property type="entry name" value="EAL"/>
    <property type="match status" value="1"/>
</dbReference>
<sequence>MSKPSRIPDVTPSPQDNARARTTLARKWSYRLLGAVAIPLGREDLDEELSVRLDALCSMLHEEPFTTIPVEAAGADLAALGHLGRFGLRCTTEVLGKGLLALPEFQPVERYAERIALAMGALGAGFTAANSESVLAQQESMQRSLLKAVRDANWNLKESQARFNEVVTSSTNGVLIVDLEGRLLQVNAATGQILGRTSDELTGMPLLDLIEPDFTEMLREAMTDLAAGTIERFRQSQRLLREDGESAPVTLTASLLRGADDQPMHFVVVVEDGTELALLQSELKRQSLHDPLTGLPNRQFFTTQLEIALRKADPEHGITVLHLDLDAFGMLRDSFGGRVVERYLQHVSGRLKTLLAGEKVMIARFGGDEFGVLLENTATTPGIDAIMKSINDDLMLEPTFVDGHGLSASMSAGVVHRPGTDEEPLDVLRSAERSLRRAKKGRRGQWDLFHAGQDAEERRDDALAVEMPAAWENGEITVRYRPVVRLADGEDSGVEAEFHWDRPESGALGHGRCADLAEQTGLILPLGGWLLKVAGGQSAWWRQRGQLDRTLAVRLTAHQSSDADLVSRVVEVLDQIGVPAGKLMISMPGGVLSVADAADNLVVLSRMGVLTAIDDFGMAPLDFGLLASELPVQAVRVAPGLVASRSPYVAALLPLLRERGVAVAVEGIGSAEQAEWWRAAGAGFATGDHFGVAREPGEFLQTLELR</sequence>
<evidence type="ECO:0000259" key="3">
    <source>
        <dbReference type="PROSITE" id="PS50883"/>
    </source>
</evidence>
<dbReference type="InterPro" id="IPR000700">
    <property type="entry name" value="PAS-assoc_C"/>
</dbReference>
<dbReference type="GO" id="GO:0006355">
    <property type="term" value="P:regulation of DNA-templated transcription"/>
    <property type="evidence" value="ECO:0007669"/>
    <property type="project" value="InterPro"/>
</dbReference>
<evidence type="ECO:0000313" key="5">
    <source>
        <dbReference type="EMBL" id="SMD22141.1"/>
    </source>
</evidence>
<dbReference type="InterPro" id="IPR043128">
    <property type="entry name" value="Rev_trsase/Diguanyl_cyclase"/>
</dbReference>
<dbReference type="Pfam" id="PF00563">
    <property type="entry name" value="EAL"/>
    <property type="match status" value="1"/>
</dbReference>
<dbReference type="InterPro" id="IPR013767">
    <property type="entry name" value="PAS_fold"/>
</dbReference>
<dbReference type="InterPro" id="IPR035919">
    <property type="entry name" value="EAL_sf"/>
</dbReference>
<dbReference type="STRING" id="40571.SAMN05660733_06595"/>
<dbReference type="SUPFAM" id="SSF55073">
    <property type="entry name" value="Nucleotide cyclase"/>
    <property type="match status" value="1"/>
</dbReference>
<dbReference type="PROSITE" id="PS50113">
    <property type="entry name" value="PAC"/>
    <property type="match status" value="1"/>
</dbReference>
<dbReference type="Gene3D" id="3.20.20.450">
    <property type="entry name" value="EAL domain"/>
    <property type="match status" value="1"/>
</dbReference>
<dbReference type="Pfam" id="PF00989">
    <property type="entry name" value="PAS"/>
    <property type="match status" value="1"/>
</dbReference>
<organism evidence="5 6">
    <name type="scientific">Lentzea albidocapillata</name>
    <dbReference type="NCBI Taxonomy" id="40571"/>
    <lineage>
        <taxon>Bacteria</taxon>
        <taxon>Bacillati</taxon>
        <taxon>Actinomycetota</taxon>
        <taxon>Actinomycetes</taxon>
        <taxon>Pseudonocardiales</taxon>
        <taxon>Pseudonocardiaceae</taxon>
        <taxon>Lentzea</taxon>
    </lineage>
</organism>
<dbReference type="SUPFAM" id="SSF55785">
    <property type="entry name" value="PYP-like sensor domain (PAS domain)"/>
    <property type="match status" value="1"/>
</dbReference>
<feature type="domain" description="PAS" evidence="1">
    <location>
        <begin position="159"/>
        <end position="229"/>
    </location>
</feature>
<evidence type="ECO:0000259" key="2">
    <source>
        <dbReference type="PROSITE" id="PS50113"/>
    </source>
</evidence>
<dbReference type="PROSITE" id="PS50112">
    <property type="entry name" value="PAS"/>
    <property type="match status" value="1"/>
</dbReference>
<dbReference type="eggNOG" id="COG5001">
    <property type="taxonomic scope" value="Bacteria"/>
</dbReference>
<dbReference type="CDD" id="cd01948">
    <property type="entry name" value="EAL"/>
    <property type="match status" value="1"/>
</dbReference>
<dbReference type="Gene3D" id="3.30.450.20">
    <property type="entry name" value="PAS domain"/>
    <property type="match status" value="1"/>
</dbReference>
<protein>
    <submittedName>
        <fullName evidence="5">PAS domain S-box-containing protein/diguanylate cyclase (GGDEF) domain-containing protein</fullName>
    </submittedName>
</protein>
<dbReference type="PROSITE" id="PS50887">
    <property type="entry name" value="GGDEF"/>
    <property type="match status" value="1"/>
</dbReference>
<dbReference type="SUPFAM" id="SSF141868">
    <property type="entry name" value="EAL domain-like"/>
    <property type="match status" value="1"/>
</dbReference>
<feature type="domain" description="EAL" evidence="3">
    <location>
        <begin position="460"/>
        <end position="706"/>
    </location>
</feature>
<dbReference type="Proteomes" id="UP000192840">
    <property type="component" value="Unassembled WGS sequence"/>
</dbReference>
<dbReference type="InterPro" id="IPR052155">
    <property type="entry name" value="Biofilm_reg_signaling"/>
</dbReference>
<dbReference type="Gene3D" id="3.30.70.270">
    <property type="match status" value="1"/>
</dbReference>
<dbReference type="SMART" id="SM00091">
    <property type="entry name" value="PAS"/>
    <property type="match status" value="1"/>
</dbReference>
<evidence type="ECO:0000313" key="6">
    <source>
        <dbReference type="Proteomes" id="UP000192840"/>
    </source>
</evidence>